<evidence type="ECO:0000259" key="4">
    <source>
        <dbReference type="Pfam" id="PF05225"/>
    </source>
</evidence>
<evidence type="ECO:0008006" key="7">
    <source>
        <dbReference type="Google" id="ProtNLM"/>
    </source>
</evidence>
<dbReference type="InterPro" id="IPR009057">
    <property type="entry name" value="Homeodomain-like_sf"/>
</dbReference>
<dbReference type="InterPro" id="IPR004875">
    <property type="entry name" value="DDE_SF_endonuclease_dom"/>
</dbReference>
<dbReference type="Pfam" id="PF03184">
    <property type="entry name" value="DDE_1"/>
    <property type="match status" value="1"/>
</dbReference>
<evidence type="ECO:0000256" key="1">
    <source>
        <dbReference type="ARBA" id="ARBA00004123"/>
    </source>
</evidence>
<comment type="subcellular location">
    <subcellularLocation>
        <location evidence="1">Nucleus</location>
    </subcellularLocation>
</comment>
<dbReference type="Gene3D" id="1.10.10.60">
    <property type="entry name" value="Homeodomain-like"/>
    <property type="match status" value="1"/>
</dbReference>
<evidence type="ECO:0000259" key="3">
    <source>
        <dbReference type="Pfam" id="PF03184"/>
    </source>
</evidence>
<feature type="region of interest" description="Disordered" evidence="2">
    <location>
        <begin position="444"/>
        <end position="465"/>
    </location>
</feature>
<feature type="domain" description="HTH psq-type" evidence="4">
    <location>
        <begin position="22"/>
        <end position="58"/>
    </location>
</feature>
<dbReference type="Pfam" id="PF05225">
    <property type="entry name" value="HTH_psq"/>
    <property type="match status" value="1"/>
</dbReference>
<dbReference type="SUPFAM" id="SSF46689">
    <property type="entry name" value="Homeodomain-like"/>
    <property type="match status" value="1"/>
</dbReference>
<dbReference type="Gene3D" id="3.30.420.10">
    <property type="entry name" value="Ribonuclease H-like superfamily/Ribonuclease H"/>
    <property type="match status" value="1"/>
</dbReference>
<dbReference type="EMBL" id="JANEYG010000440">
    <property type="protein sequence ID" value="KAJ8909702.1"/>
    <property type="molecule type" value="Genomic_DNA"/>
</dbReference>
<comment type="caution">
    <text evidence="5">The sequence shown here is derived from an EMBL/GenBank/DDBJ whole genome shotgun (WGS) entry which is preliminary data.</text>
</comment>
<protein>
    <recommendedName>
        <fullName evidence="7">HTH CENPB-type domain-containing protein</fullName>
    </recommendedName>
</protein>
<accession>A0AAV8V6I0</accession>
<dbReference type="InterPro" id="IPR007889">
    <property type="entry name" value="HTH_Psq"/>
</dbReference>
<feature type="region of interest" description="Disordered" evidence="2">
    <location>
        <begin position="558"/>
        <end position="600"/>
    </location>
</feature>
<name>A0AAV8V6I0_9CUCU</name>
<dbReference type="GO" id="GO:0003677">
    <property type="term" value="F:DNA binding"/>
    <property type="evidence" value="ECO:0007669"/>
    <property type="project" value="InterPro"/>
</dbReference>
<proteinExistence type="predicted"/>
<feature type="compositionally biased region" description="Polar residues" evidence="2">
    <location>
        <begin position="505"/>
        <end position="515"/>
    </location>
</feature>
<dbReference type="Proteomes" id="UP001159042">
    <property type="component" value="Unassembled WGS sequence"/>
</dbReference>
<dbReference type="PANTHER" id="PTHR19303:SF74">
    <property type="entry name" value="POGO TRANSPOSABLE ELEMENT WITH KRAB DOMAIN"/>
    <property type="match status" value="1"/>
</dbReference>
<evidence type="ECO:0000256" key="2">
    <source>
        <dbReference type="SAM" id="MobiDB-lite"/>
    </source>
</evidence>
<reference evidence="5 6" key="1">
    <citation type="journal article" date="2023" name="Insect Mol. Biol.">
        <title>Genome sequencing provides insights into the evolution of gene families encoding plant cell wall-degrading enzymes in longhorned beetles.</title>
        <authorList>
            <person name="Shin N.R."/>
            <person name="Okamura Y."/>
            <person name="Kirsch R."/>
            <person name="Pauchet Y."/>
        </authorList>
    </citation>
    <scope>NUCLEOTIDE SEQUENCE [LARGE SCALE GENOMIC DNA]</scope>
    <source>
        <strain evidence="5">EAD_L_NR</strain>
    </source>
</reference>
<dbReference type="InterPro" id="IPR050863">
    <property type="entry name" value="CenT-Element_Derived"/>
</dbReference>
<feature type="region of interest" description="Disordered" evidence="2">
    <location>
        <begin position="498"/>
        <end position="529"/>
    </location>
</feature>
<evidence type="ECO:0000313" key="6">
    <source>
        <dbReference type="Proteomes" id="UP001159042"/>
    </source>
</evidence>
<dbReference type="AlphaFoldDB" id="A0AAV8V6I0"/>
<evidence type="ECO:0000313" key="5">
    <source>
        <dbReference type="EMBL" id="KAJ8909702.1"/>
    </source>
</evidence>
<gene>
    <name evidence="5" type="ORF">NQ315_002742</name>
</gene>
<dbReference type="InterPro" id="IPR036397">
    <property type="entry name" value="RNaseH_sf"/>
</dbReference>
<keyword evidence="6" id="KW-1185">Reference proteome</keyword>
<feature type="compositionally biased region" description="Basic and acidic residues" evidence="2">
    <location>
        <begin position="558"/>
        <end position="574"/>
    </location>
</feature>
<feature type="domain" description="DDE-1" evidence="3">
    <location>
        <begin position="221"/>
        <end position="384"/>
    </location>
</feature>
<dbReference type="GO" id="GO:0005634">
    <property type="term" value="C:nucleus"/>
    <property type="evidence" value="ECO:0007669"/>
    <property type="project" value="UniProtKB-SubCell"/>
</dbReference>
<dbReference type="PANTHER" id="PTHR19303">
    <property type="entry name" value="TRANSPOSON"/>
    <property type="match status" value="1"/>
</dbReference>
<organism evidence="5 6">
    <name type="scientific">Exocentrus adspersus</name>
    <dbReference type="NCBI Taxonomy" id="1586481"/>
    <lineage>
        <taxon>Eukaryota</taxon>
        <taxon>Metazoa</taxon>
        <taxon>Ecdysozoa</taxon>
        <taxon>Arthropoda</taxon>
        <taxon>Hexapoda</taxon>
        <taxon>Insecta</taxon>
        <taxon>Pterygota</taxon>
        <taxon>Neoptera</taxon>
        <taxon>Endopterygota</taxon>
        <taxon>Coleoptera</taxon>
        <taxon>Polyphaga</taxon>
        <taxon>Cucujiformia</taxon>
        <taxon>Chrysomeloidea</taxon>
        <taxon>Cerambycidae</taxon>
        <taxon>Lamiinae</taxon>
        <taxon>Acanthocinini</taxon>
        <taxon>Exocentrus</taxon>
    </lineage>
</organism>
<sequence>MGRVYLRKTNRGSDGGRYSRVELETAVADVLEGRKTMRGAAKYYHIPRSTLKHYVRGTRGTGVVAASGSGGGGRTSLSSEEEHRLVQGILTMEKWGFGLSRHEVLDIVQMYTKANNLKTKFKDGRPGEEWYLSFARRHKLSIKKPQAVEYLRMSQVNPFIIYGFFELLTSKVDELNLTEKPQQIYNLDETSFSHDPKKTKVVGAVGRRSTRMISSAGRENTSVLICTSASGHKLPPLVIFKGKNVIESWLSQNVKDEMAYAASKRGWMESTIFYNWFKKSFLPNIGKDRPVLLIYDGHSTHVSPEVCQLATDNAVTILKLPPHTTHVLQPLDVAIFGPFKTSWDKHLVKWQRLNPRKRIPKKDFVELLNKVYNDIPVVNIKSGFRNTGIYDDVRAILGGHPVNKDAIKVSIFRPEDLKRYQDRHRDKNLSCLAEIPHVTAQSGVDLQSNSGLESERIEPPTTLNANDNQVTGCNRLFSVDDKENYEPEPSTSFKIVDKDIEENSGLDTNQTTTNVEDCRQREEQQIESNTQFKSFEDLLLTMVKGTKEAPDYITRLEKERASREEKAKKKDSQKAKAVKTKRKCADSSSNKKPIDDTGKESNVDELITATVISNNSYVIVDYNGMYYPGQVISVNEDIIRIKHMEKCGKTKLWRWPEKPDCVDYNPEDIAQIIGEPVLKNKRNMYDVPEILRFSKGPSYTMPVSVRLNREIDVAGPVTPLIRGQNPYADSSSLLNTLSKSKFK</sequence>